<dbReference type="InterPro" id="IPR023606">
    <property type="entry name" value="CoA-Trfase_III_dom_1_sf"/>
</dbReference>
<evidence type="ECO:0000313" key="2">
    <source>
        <dbReference type="EMBL" id="MHT00664.1"/>
    </source>
</evidence>
<dbReference type="EMBL" id="ROVY01000213">
    <property type="protein sequence ID" value="MHI24898.1"/>
    <property type="molecule type" value="Genomic_DNA"/>
</dbReference>
<proteinExistence type="predicted"/>
<sequence>MKQSPLSGVIIVSIEHVIAAPCCTRRLADYFSRVTIIECQENRDFSCNYDERLKNDLCIFFFI</sequence>
<reference evidence="3" key="1">
    <citation type="submission" date="2018-07" db="EMBL/GenBank/DDBJ databases">
        <authorList>
            <consortium name="GenomeTrakr network: Whole genome sequencing for foodborne pathogen traceback"/>
        </authorList>
    </citation>
    <scope>NUCLEOTIDE SEQUENCE [LARGE SCALE GENOMIC DNA]</scope>
    <source>
        <strain evidence="3">FDA00013282</strain>
    </source>
</reference>
<organism evidence="2">
    <name type="scientific">Salmonella enterica</name>
    <name type="common">Salmonella choleraesuis</name>
    <dbReference type="NCBI Taxonomy" id="28901"/>
    <lineage>
        <taxon>Bacteria</taxon>
        <taxon>Pseudomonadati</taxon>
        <taxon>Pseudomonadota</taxon>
        <taxon>Gammaproteobacteria</taxon>
        <taxon>Enterobacterales</taxon>
        <taxon>Enterobacteriaceae</taxon>
        <taxon>Salmonella</taxon>
    </lineage>
</organism>
<dbReference type="EMBL" id="RTRY01000012">
    <property type="protein sequence ID" value="MJX47952.1"/>
    <property type="molecule type" value="Genomic_DNA"/>
</dbReference>
<evidence type="ECO:0000313" key="3">
    <source>
        <dbReference type="EMBL" id="MJX47952.1"/>
    </source>
</evidence>
<accession>A0A344SRQ7</accession>
<dbReference type="AlphaFoldDB" id="A0A344SRQ7"/>
<comment type="caution">
    <text evidence="2">The sequence shown here is derived from an EMBL/GenBank/DDBJ whole genome shotgun (WGS) entry which is preliminary data.</text>
</comment>
<evidence type="ECO:0000313" key="1">
    <source>
        <dbReference type="EMBL" id="MHI24898.1"/>
    </source>
</evidence>
<dbReference type="Proteomes" id="UP000885264">
    <property type="component" value="Unassembled WGS sequence"/>
</dbReference>
<protein>
    <submittedName>
        <fullName evidence="2">Uncharacterized protein</fullName>
    </submittedName>
</protein>
<dbReference type="Proteomes" id="UP000885364">
    <property type="component" value="Unassembled WGS sequence"/>
</dbReference>
<dbReference type="SUPFAM" id="SSF89796">
    <property type="entry name" value="CoA-transferase family III (CaiB/BaiF)"/>
    <property type="match status" value="1"/>
</dbReference>
<reference evidence="2" key="2">
    <citation type="submission" date="2018-11" db="EMBL/GenBank/DDBJ databases">
        <authorList>
            <consortium name="PulseNet: The National Subtyping Network for Foodborne Disease Surveillance"/>
            <person name="Tarr C.L."/>
            <person name="Trees E."/>
            <person name="Katz L.S."/>
            <person name="Carleton-Romer H.A."/>
            <person name="Stroika S."/>
            <person name="Kucerova Z."/>
            <person name="Roache K.F."/>
            <person name="Sabol A.L."/>
            <person name="Besser J."/>
            <person name="Gerner-Smidt P."/>
        </authorList>
    </citation>
    <scope>NUCLEOTIDE SEQUENCE [LARGE SCALE GENOMIC DNA]</scope>
    <source>
        <strain evidence="2">PNUSAS059687</strain>
        <strain evidence="1">PNUSAS059688</strain>
    </source>
</reference>
<dbReference type="Gene3D" id="3.40.50.10540">
    <property type="entry name" value="Crotonobetainyl-coa:carnitine coa-transferase, domain 1"/>
    <property type="match status" value="1"/>
</dbReference>
<gene>
    <name evidence="3" type="ORF">DTA53_13900</name>
    <name evidence="1" type="ORF">EEM47_24720</name>
    <name evidence="2" type="ORF">EEN88_23505</name>
</gene>
<name>A0A344SRQ7_SALER</name>
<dbReference type="EMBL" id="RNUA01000185">
    <property type="protein sequence ID" value="MHT00664.1"/>
    <property type="molecule type" value="Genomic_DNA"/>
</dbReference>
<dbReference type="Proteomes" id="UP000839513">
    <property type="component" value="Unassembled WGS sequence"/>
</dbReference>